<comment type="caution">
    <text evidence="3">The sequence shown here is derived from an EMBL/GenBank/DDBJ whole genome shotgun (WGS) entry which is preliminary data.</text>
</comment>
<organism evidence="3">
    <name type="scientific">mine drainage metagenome</name>
    <dbReference type="NCBI Taxonomy" id="410659"/>
    <lineage>
        <taxon>unclassified sequences</taxon>
        <taxon>metagenomes</taxon>
        <taxon>ecological metagenomes</taxon>
    </lineage>
</organism>
<dbReference type="InterPro" id="IPR011010">
    <property type="entry name" value="DNA_brk_join_enz"/>
</dbReference>
<dbReference type="SUPFAM" id="SSF56349">
    <property type="entry name" value="DNA breaking-rejoining enzymes"/>
    <property type="match status" value="1"/>
</dbReference>
<sequence>MGYTKEEMTAHGFRAMASTNLEQLGYDSRLIELQLAHTDQNEIRAAYKRDAYLLRLEERKTMMQRWSDW</sequence>
<evidence type="ECO:0000256" key="1">
    <source>
        <dbReference type="ARBA" id="ARBA00008857"/>
    </source>
</evidence>
<dbReference type="PANTHER" id="PTHR30629:SF6">
    <property type="entry name" value="PROPHAGE INTEGRASE INTA-RELATED"/>
    <property type="match status" value="1"/>
</dbReference>
<evidence type="ECO:0000313" key="3">
    <source>
        <dbReference type="EMBL" id="EQD74964.1"/>
    </source>
</evidence>
<accession>T1D080</accession>
<keyword evidence="2" id="KW-0229">DNA integration</keyword>
<gene>
    <name evidence="3" type="ORF">B1A_04215</name>
</gene>
<dbReference type="PANTHER" id="PTHR30629">
    <property type="entry name" value="PROPHAGE INTEGRASE"/>
    <property type="match status" value="1"/>
</dbReference>
<comment type="similarity">
    <text evidence="1">Belongs to the 'phage' integrase family.</text>
</comment>
<name>T1D080_9ZZZZ</name>
<feature type="non-terminal residue" evidence="3">
    <location>
        <position position="69"/>
    </location>
</feature>
<protein>
    <submittedName>
        <fullName evidence="3">Integrase, catalytic core, phage domain protein</fullName>
    </submittedName>
</protein>
<dbReference type="EMBL" id="AUZX01003050">
    <property type="protein sequence ID" value="EQD74964.1"/>
    <property type="molecule type" value="Genomic_DNA"/>
</dbReference>
<dbReference type="InterPro" id="IPR050808">
    <property type="entry name" value="Phage_Integrase"/>
</dbReference>
<dbReference type="GO" id="GO:0015074">
    <property type="term" value="P:DNA integration"/>
    <property type="evidence" value="ECO:0007669"/>
    <property type="project" value="UniProtKB-KW"/>
</dbReference>
<dbReference type="AlphaFoldDB" id="T1D080"/>
<dbReference type="GO" id="GO:0003677">
    <property type="term" value="F:DNA binding"/>
    <property type="evidence" value="ECO:0007669"/>
    <property type="project" value="InterPro"/>
</dbReference>
<reference evidence="3" key="1">
    <citation type="submission" date="2013-08" db="EMBL/GenBank/DDBJ databases">
        <authorList>
            <person name="Mendez C."/>
            <person name="Richter M."/>
            <person name="Ferrer M."/>
            <person name="Sanchez J."/>
        </authorList>
    </citation>
    <scope>NUCLEOTIDE SEQUENCE</scope>
</reference>
<proteinExistence type="inferred from homology"/>
<reference evidence="3" key="2">
    <citation type="journal article" date="2014" name="ISME J.">
        <title>Microbial stratification in low pH oxic and suboxic macroscopic growths along an acid mine drainage.</title>
        <authorList>
            <person name="Mendez-Garcia C."/>
            <person name="Mesa V."/>
            <person name="Sprenger R.R."/>
            <person name="Richter M."/>
            <person name="Diez M.S."/>
            <person name="Solano J."/>
            <person name="Bargiela R."/>
            <person name="Golyshina O.V."/>
            <person name="Manteca A."/>
            <person name="Ramos J.L."/>
            <person name="Gallego J.R."/>
            <person name="Llorente I."/>
            <person name="Martins Dos Santos V.A."/>
            <person name="Jensen O.N."/>
            <person name="Pelaez A.I."/>
            <person name="Sanchez J."/>
            <person name="Ferrer M."/>
        </authorList>
    </citation>
    <scope>NUCLEOTIDE SEQUENCE</scope>
</reference>
<evidence type="ECO:0000256" key="2">
    <source>
        <dbReference type="ARBA" id="ARBA00022908"/>
    </source>
</evidence>